<keyword evidence="1 3" id="KW-0808">Transferase</keyword>
<dbReference type="OrthoDB" id="9760689at2"/>
<dbReference type="CDD" id="cd02440">
    <property type="entry name" value="AdoMet_MTases"/>
    <property type="match status" value="1"/>
</dbReference>
<dbReference type="AlphaFoldDB" id="A0A3R9EFT2"/>
<name>A0A3R9EFT2_9VIBR</name>
<proteinExistence type="predicted"/>
<dbReference type="PANTHER" id="PTHR43861">
    <property type="entry name" value="TRANS-ACONITATE 2-METHYLTRANSFERASE-RELATED"/>
    <property type="match status" value="1"/>
</dbReference>
<dbReference type="RefSeq" id="WP_125319538.1">
    <property type="nucleotide sequence ID" value="NZ_AP024889.1"/>
</dbReference>
<organism evidence="3 4">
    <name type="scientific">Vibrio pectenicida</name>
    <dbReference type="NCBI Taxonomy" id="62763"/>
    <lineage>
        <taxon>Bacteria</taxon>
        <taxon>Pseudomonadati</taxon>
        <taxon>Pseudomonadota</taxon>
        <taxon>Gammaproteobacteria</taxon>
        <taxon>Vibrionales</taxon>
        <taxon>Vibrionaceae</taxon>
        <taxon>Vibrio</taxon>
    </lineage>
</organism>
<dbReference type="EMBL" id="RSFA01000003">
    <property type="protein sequence ID" value="RSD32848.1"/>
    <property type="molecule type" value="Genomic_DNA"/>
</dbReference>
<dbReference type="InterPro" id="IPR041698">
    <property type="entry name" value="Methyltransf_25"/>
</dbReference>
<keyword evidence="4" id="KW-1185">Reference proteome</keyword>
<gene>
    <name evidence="3" type="ORF">EJA03_01855</name>
</gene>
<feature type="domain" description="Methyltransferase" evidence="2">
    <location>
        <begin position="38"/>
        <end position="125"/>
    </location>
</feature>
<sequence length="249" mass="28974">MTLFRDAAHYSKNSSVQQSESNYLINKIQLEFMGKKLLDVGSGDGKISNLMSNMGAKVSGIDASSDMVKFAINKYPNCQFYKENAEELFKHQNDYQIITSFNCLHWVSEIGKTLHGIRARLVNDGIFLGLIYPRCTDLWDAADWCESLPLYMELSKSFTNPYHFHTKEGMRSLLSKSGFHKITLWEEERQTRFKTQQEFINYIIGWLPHYGHYGQSFIKPWFNKYIELSQQQSSKEVIMSYQTIFFTAS</sequence>
<dbReference type="Proteomes" id="UP000269041">
    <property type="component" value="Unassembled WGS sequence"/>
</dbReference>
<dbReference type="InterPro" id="IPR029063">
    <property type="entry name" value="SAM-dependent_MTases_sf"/>
</dbReference>
<evidence type="ECO:0000313" key="4">
    <source>
        <dbReference type="Proteomes" id="UP000269041"/>
    </source>
</evidence>
<dbReference type="GO" id="GO:0032259">
    <property type="term" value="P:methylation"/>
    <property type="evidence" value="ECO:0007669"/>
    <property type="project" value="UniProtKB-KW"/>
</dbReference>
<dbReference type="GO" id="GO:0008168">
    <property type="term" value="F:methyltransferase activity"/>
    <property type="evidence" value="ECO:0007669"/>
    <property type="project" value="UniProtKB-KW"/>
</dbReference>
<comment type="caution">
    <text evidence="3">The sequence shown here is derived from an EMBL/GenBank/DDBJ whole genome shotgun (WGS) entry which is preliminary data.</text>
</comment>
<reference evidence="3 4" key="1">
    <citation type="submission" date="2018-12" db="EMBL/GenBank/DDBJ databases">
        <title>Genomic taxonomy of the Vibrionaceae family.</title>
        <authorList>
            <person name="Gomez-Gil B."/>
            <person name="Enciso-Ibarra K."/>
        </authorList>
    </citation>
    <scope>NUCLEOTIDE SEQUENCE [LARGE SCALE GENOMIC DNA]</scope>
    <source>
        <strain evidence="3 4">CAIM 594</strain>
    </source>
</reference>
<dbReference type="Pfam" id="PF13649">
    <property type="entry name" value="Methyltransf_25"/>
    <property type="match status" value="1"/>
</dbReference>
<dbReference type="SUPFAM" id="SSF53335">
    <property type="entry name" value="S-adenosyl-L-methionine-dependent methyltransferases"/>
    <property type="match status" value="1"/>
</dbReference>
<protein>
    <submittedName>
        <fullName evidence="3">Class I SAM-dependent methyltransferase</fullName>
    </submittedName>
</protein>
<evidence type="ECO:0000313" key="3">
    <source>
        <dbReference type="EMBL" id="RSD32848.1"/>
    </source>
</evidence>
<evidence type="ECO:0000256" key="1">
    <source>
        <dbReference type="ARBA" id="ARBA00022679"/>
    </source>
</evidence>
<evidence type="ECO:0000259" key="2">
    <source>
        <dbReference type="Pfam" id="PF13649"/>
    </source>
</evidence>
<accession>A0A3R9EFT2</accession>
<keyword evidence="3" id="KW-0489">Methyltransferase</keyword>
<dbReference type="Gene3D" id="3.40.50.150">
    <property type="entry name" value="Vaccinia Virus protein VP39"/>
    <property type="match status" value="1"/>
</dbReference>